<evidence type="ECO:0000256" key="11">
    <source>
        <dbReference type="PIRNR" id="PIRNR038927"/>
    </source>
</evidence>
<feature type="active site" evidence="12">
    <location>
        <position position="176"/>
    </location>
</feature>
<proteinExistence type="inferred from homology"/>
<evidence type="ECO:0000256" key="2">
    <source>
        <dbReference type="ARBA" id="ARBA00002974"/>
    </source>
</evidence>
<evidence type="ECO:0000256" key="16">
    <source>
        <dbReference type="SAM" id="MobiDB-lite"/>
    </source>
</evidence>
<dbReference type="Pfam" id="PF18011">
    <property type="entry name" value="Catalase_C"/>
    <property type="match status" value="1"/>
</dbReference>
<dbReference type="Gene3D" id="1.20.1370.20">
    <property type="match status" value="1"/>
</dbReference>
<dbReference type="GO" id="GO:0020037">
    <property type="term" value="F:heme binding"/>
    <property type="evidence" value="ECO:0007669"/>
    <property type="project" value="UniProtKB-UniRule"/>
</dbReference>
<dbReference type="PROSITE" id="PS00437">
    <property type="entry name" value="CATALASE_1"/>
    <property type="match status" value="1"/>
</dbReference>
<evidence type="ECO:0000256" key="8">
    <source>
        <dbReference type="ARBA" id="ARBA00023002"/>
    </source>
</evidence>
<accession>A0A7W9X3F3</accession>
<dbReference type="PROSITE" id="PS00438">
    <property type="entry name" value="CATALASE_2"/>
    <property type="match status" value="1"/>
</dbReference>
<dbReference type="SUPFAM" id="SSF52317">
    <property type="entry name" value="Class I glutamine amidotransferase-like"/>
    <property type="match status" value="1"/>
</dbReference>
<evidence type="ECO:0000256" key="4">
    <source>
        <dbReference type="ARBA" id="ARBA00012314"/>
    </source>
</evidence>
<comment type="function">
    <text evidence="2 11">Decomposes hydrogen peroxide into water and oxygen; serves to protect cells from the toxic effects of hydrogen peroxide.</text>
</comment>
<comment type="caution">
    <text evidence="18">The sequence shown here is derived from an EMBL/GenBank/DDBJ whole genome shotgun (WGS) entry which is preliminary data.</text>
</comment>
<evidence type="ECO:0000256" key="3">
    <source>
        <dbReference type="ARBA" id="ARBA00010660"/>
    </source>
</evidence>
<evidence type="ECO:0000256" key="10">
    <source>
        <dbReference type="ARBA" id="ARBA00023324"/>
    </source>
</evidence>
<keyword evidence="8 11" id="KW-0560">Oxidoreductase</keyword>
<dbReference type="InterPro" id="IPR043156">
    <property type="entry name" value="Catalase_clade2_helical"/>
</dbReference>
<dbReference type="GO" id="GO:0046872">
    <property type="term" value="F:metal ion binding"/>
    <property type="evidence" value="ECO:0007669"/>
    <property type="project" value="UniProtKB-KW"/>
</dbReference>
<feature type="region of interest" description="Disordered" evidence="16">
    <location>
        <begin position="1"/>
        <end position="38"/>
    </location>
</feature>
<evidence type="ECO:0000256" key="6">
    <source>
        <dbReference type="ARBA" id="ARBA00022617"/>
    </source>
</evidence>
<dbReference type="GO" id="GO:0042744">
    <property type="term" value="P:hydrogen peroxide catabolic process"/>
    <property type="evidence" value="ECO:0007669"/>
    <property type="project" value="UniProtKB-UniRule"/>
</dbReference>
<dbReference type="CDD" id="cd03132">
    <property type="entry name" value="GATase1_catalase"/>
    <property type="match status" value="1"/>
</dbReference>
<dbReference type="Pfam" id="PF06628">
    <property type="entry name" value="Catalase-rel"/>
    <property type="match status" value="1"/>
</dbReference>
<dbReference type="AlphaFoldDB" id="A0A7W9X3F3"/>
<dbReference type="InterPro" id="IPR041399">
    <property type="entry name" value="Catalase_large_C"/>
</dbReference>
<dbReference type="PANTHER" id="PTHR42821">
    <property type="entry name" value="CATALASE"/>
    <property type="match status" value="1"/>
</dbReference>
<feature type="domain" description="Catalase core" evidence="17">
    <location>
        <begin position="129"/>
        <end position="517"/>
    </location>
</feature>
<dbReference type="InterPro" id="IPR010582">
    <property type="entry name" value="Catalase_immune_responsive"/>
</dbReference>
<feature type="compositionally biased region" description="Polar residues" evidence="16">
    <location>
        <begin position="80"/>
        <end position="94"/>
    </location>
</feature>
<feature type="binding site" evidence="14">
    <location>
        <position position="262"/>
    </location>
    <ligand>
        <name>heme</name>
        <dbReference type="ChEBI" id="CHEBI:30413"/>
    </ligand>
</feature>
<comment type="cofactor">
    <cofactor evidence="1 11 13">
        <name>heme</name>
        <dbReference type="ChEBI" id="CHEBI:30413"/>
    </cofactor>
</comment>
<keyword evidence="6 11" id="KW-0349">Heme</keyword>
<protein>
    <recommendedName>
        <fullName evidence="4 11">Catalase</fullName>
        <ecNumber evidence="4 11">1.11.1.6</ecNumber>
    </recommendedName>
</protein>
<evidence type="ECO:0000313" key="19">
    <source>
        <dbReference type="Proteomes" id="UP000540787"/>
    </source>
</evidence>
<dbReference type="EC" id="1.11.1.6" evidence="4 11"/>
<sequence length="803" mass="87268">MPTSKHPSSFDGAGSVLSTVAGPSDAKPPQSLGVSNPIADRLLDKIPAEQELAAARPFNANKASEYGDASRTPAVGETFKPSTHAATGSTTTEIIANDKVGDGNPPKGENATVDPLDRVRVDPADRHLTTNQGVPVSDNQHSLKAGLRGPTLLEDFVLREKISHFDHERIPERVVHARGSAAHGYFESYDNFSALTRAIPFAKKGKRTPVFLRFSTVAGERGSTDTARDVRGFAVKFYTEEGNWDLVGNNMPVFFIQDAMKFPDLVHAAKPEPHHAMPQAATAHDTFWDFASLSPEIAHMLMWTMSDRAIPRSYRTMQGFGVHTFRLINAQGEARFVKFHWTPMQGTHSLVWDEAVRISGADSDFHRRDLWEAIEAGNFPEWELGLQIFTEEQAASFPFDVLDSTKLIPEELVPLTPVGKMVLDRNPDNFFAETEQVAFCTSHVVPGIDFSNDPLLQGRNFSYQDTQLTRLGGPNFHEIPINSPIVQIQNNQRDGFHRQAINRGRVNYEPNSLGGGVPYQAGPAGFTSFPETIAADKVRGNPELFADHYSQARLFWQSQSTPEQNHIVNAFRFELTRVQTPAVRERVLALLANVDDVLVSRVAEGLGMDVPAPLPLATDAPIPTYPPSPALSLMSRPGVTGIKGRRVAVLIASGVDDKAVKGQYGSLLKDGAVPRMVGNMLGKVKALDGDPIDVEISVEAGPSVMYDAVIVPDGDQAVATLAKNAQVLEFLREQYRHGKPILVFGAGSDLLTKAMIPTTLPDGSDDPGLIMGDAANADAAVAAFKAALAGFRVFARETDPPSV</sequence>
<dbReference type="PIRSF" id="PIRSF038927">
    <property type="entry name" value="Catalase_clade2"/>
    <property type="match status" value="1"/>
</dbReference>
<keyword evidence="7 11" id="KW-0479">Metal-binding</keyword>
<dbReference type="Gene3D" id="3.40.50.880">
    <property type="match status" value="1"/>
</dbReference>
<comment type="similarity">
    <text evidence="3">Belongs to the catalase family. HPII subfamily.</text>
</comment>
<gene>
    <name evidence="18" type="ORF">HD842_003956</name>
</gene>
<dbReference type="InterPro" id="IPR024712">
    <property type="entry name" value="Catalase_clade2"/>
</dbReference>
<dbReference type="InterPro" id="IPR020835">
    <property type="entry name" value="Catalase_sf"/>
</dbReference>
<dbReference type="GO" id="GO:0006979">
    <property type="term" value="P:response to oxidative stress"/>
    <property type="evidence" value="ECO:0007669"/>
    <property type="project" value="InterPro"/>
</dbReference>
<evidence type="ECO:0000256" key="1">
    <source>
        <dbReference type="ARBA" id="ARBA00001971"/>
    </source>
</evidence>
<evidence type="ECO:0000256" key="13">
    <source>
        <dbReference type="PIRSR" id="PIRSR038927-2"/>
    </source>
</evidence>
<feature type="region of interest" description="Disordered" evidence="16">
    <location>
        <begin position="55"/>
        <end position="119"/>
    </location>
</feature>
<evidence type="ECO:0000256" key="7">
    <source>
        <dbReference type="ARBA" id="ARBA00022723"/>
    </source>
</evidence>
<dbReference type="PRINTS" id="PR00067">
    <property type="entry name" value="CATALASE"/>
</dbReference>
<dbReference type="InterPro" id="IPR002226">
    <property type="entry name" value="Catalase_haem_BS"/>
</dbReference>
<organism evidence="18 19">
    <name type="scientific">Massilia aurea</name>
    <dbReference type="NCBI Taxonomy" id="373040"/>
    <lineage>
        <taxon>Bacteria</taxon>
        <taxon>Pseudomonadati</taxon>
        <taxon>Pseudomonadota</taxon>
        <taxon>Betaproteobacteria</taxon>
        <taxon>Burkholderiales</taxon>
        <taxon>Oxalobacteraceae</taxon>
        <taxon>Telluria group</taxon>
        <taxon>Massilia</taxon>
    </lineage>
</organism>
<keyword evidence="19" id="KW-1185">Reference proteome</keyword>
<name>A0A7W9X3F3_9BURK</name>
<keyword evidence="9 11" id="KW-0408">Iron</keyword>
<dbReference type="InterPro" id="IPR011614">
    <property type="entry name" value="Catalase_core"/>
</dbReference>
<feature type="binding site" evidence="14">
    <location>
        <position position="213"/>
    </location>
    <ligand>
        <name>heme</name>
        <dbReference type="ChEBI" id="CHEBI:30413"/>
    </ligand>
</feature>
<reference evidence="18 19" key="1">
    <citation type="submission" date="2020-08" db="EMBL/GenBank/DDBJ databases">
        <title>The Agave Microbiome: Exploring the role of microbial communities in plant adaptations to desert environments.</title>
        <authorList>
            <person name="Partida-Martinez L.P."/>
        </authorList>
    </citation>
    <scope>NUCLEOTIDE SEQUENCE [LARGE SCALE GENOMIC DNA]</scope>
    <source>
        <strain evidence="18 19">AT3.2</strain>
    </source>
</reference>
<dbReference type="InterPro" id="IPR029062">
    <property type="entry name" value="Class_I_gatase-like"/>
</dbReference>
<dbReference type="EMBL" id="JACHBX010000004">
    <property type="protein sequence ID" value="MBB6135789.1"/>
    <property type="molecule type" value="Genomic_DNA"/>
</dbReference>
<feature type="binding site" evidence="14">
    <location>
        <position position="470"/>
    </location>
    <ligand>
        <name>heme</name>
        <dbReference type="ChEBI" id="CHEBI:30413"/>
    </ligand>
</feature>
<comment type="catalytic activity">
    <reaction evidence="11 15">
        <text>2 H2O2 = O2 + 2 H2O</text>
        <dbReference type="Rhea" id="RHEA:20309"/>
        <dbReference type="ChEBI" id="CHEBI:15377"/>
        <dbReference type="ChEBI" id="CHEBI:15379"/>
        <dbReference type="ChEBI" id="CHEBI:16240"/>
        <dbReference type="EC" id="1.11.1.6"/>
    </reaction>
</comment>
<evidence type="ECO:0000259" key="17">
    <source>
        <dbReference type="SMART" id="SM01060"/>
    </source>
</evidence>
<dbReference type="InterPro" id="IPR024708">
    <property type="entry name" value="Catalase_AS"/>
</dbReference>
<dbReference type="Pfam" id="PF00199">
    <property type="entry name" value="Catalase"/>
    <property type="match status" value="1"/>
</dbReference>
<evidence type="ECO:0000256" key="14">
    <source>
        <dbReference type="PIRSR" id="PIRSR038927-3"/>
    </source>
</evidence>
<dbReference type="FunFam" id="2.40.180.10:FF:000003">
    <property type="entry name" value="Catalase"/>
    <property type="match status" value="1"/>
</dbReference>
<evidence type="ECO:0000313" key="18">
    <source>
        <dbReference type="EMBL" id="MBB6135789.1"/>
    </source>
</evidence>
<dbReference type="RefSeq" id="WP_183556430.1">
    <property type="nucleotide sequence ID" value="NZ_JACHBX010000004.1"/>
</dbReference>
<evidence type="ECO:0000256" key="15">
    <source>
        <dbReference type="RuleBase" id="RU000498"/>
    </source>
</evidence>
<dbReference type="SUPFAM" id="SSF56634">
    <property type="entry name" value="Heme-dependent catalase-like"/>
    <property type="match status" value="1"/>
</dbReference>
<dbReference type="InterPro" id="IPR018028">
    <property type="entry name" value="Catalase"/>
</dbReference>
<evidence type="ECO:0000256" key="9">
    <source>
        <dbReference type="ARBA" id="ARBA00023004"/>
    </source>
</evidence>
<keyword evidence="5 11" id="KW-0575">Peroxidase</keyword>
<dbReference type="SMART" id="SM01060">
    <property type="entry name" value="Catalase"/>
    <property type="match status" value="1"/>
</dbReference>
<dbReference type="Proteomes" id="UP000540787">
    <property type="component" value="Unassembled WGS sequence"/>
</dbReference>
<feature type="active site" evidence="12">
    <location>
        <position position="249"/>
    </location>
</feature>
<dbReference type="GO" id="GO:0005829">
    <property type="term" value="C:cytosol"/>
    <property type="evidence" value="ECO:0007669"/>
    <property type="project" value="TreeGrafter"/>
</dbReference>
<feature type="binding site" description="axial binding residue" evidence="13">
    <location>
        <position position="463"/>
    </location>
    <ligand>
        <name>heme</name>
        <dbReference type="ChEBI" id="CHEBI:30413"/>
    </ligand>
    <ligandPart>
        <name>Fe</name>
        <dbReference type="ChEBI" id="CHEBI:18248"/>
    </ligandPart>
</feature>
<feature type="binding site" evidence="14">
    <location>
        <position position="173"/>
    </location>
    <ligand>
        <name>heme</name>
        <dbReference type="ChEBI" id="CHEBI:30413"/>
    </ligand>
</feature>
<feature type="binding site" evidence="14">
    <location>
        <position position="459"/>
    </location>
    <ligand>
        <name>heme</name>
        <dbReference type="ChEBI" id="CHEBI:30413"/>
    </ligand>
</feature>
<keyword evidence="10 11" id="KW-0376">Hydrogen peroxide</keyword>
<dbReference type="GO" id="GO:0004096">
    <property type="term" value="F:catalase activity"/>
    <property type="evidence" value="ECO:0007669"/>
    <property type="project" value="UniProtKB-UniRule"/>
</dbReference>
<evidence type="ECO:0000256" key="12">
    <source>
        <dbReference type="PIRSR" id="PIRSR038927-1"/>
    </source>
</evidence>
<evidence type="ECO:0000256" key="5">
    <source>
        <dbReference type="ARBA" id="ARBA00022559"/>
    </source>
</evidence>
<dbReference type="PROSITE" id="PS51402">
    <property type="entry name" value="CATALASE_3"/>
    <property type="match status" value="1"/>
</dbReference>
<dbReference type="Gene3D" id="2.40.180.10">
    <property type="entry name" value="Catalase core domain"/>
    <property type="match status" value="1"/>
</dbReference>
<dbReference type="PANTHER" id="PTHR42821:SF1">
    <property type="entry name" value="CATALASE-B"/>
    <property type="match status" value="1"/>
</dbReference>